<protein>
    <recommendedName>
        <fullName evidence="5">MYND-type domain-containing protein</fullName>
    </recommendedName>
</protein>
<comment type="caution">
    <text evidence="6">The sequence shown here is derived from an EMBL/GenBank/DDBJ whole genome shotgun (WGS) entry which is preliminary data.</text>
</comment>
<evidence type="ECO:0000259" key="5">
    <source>
        <dbReference type="PROSITE" id="PS50865"/>
    </source>
</evidence>
<feature type="domain" description="MYND-type" evidence="5">
    <location>
        <begin position="231"/>
        <end position="273"/>
    </location>
</feature>
<proteinExistence type="predicted"/>
<gene>
    <name evidence="6" type="ORF">SEMRO_203_G085570.1</name>
</gene>
<accession>A0A9N8H7G1</accession>
<evidence type="ECO:0000313" key="7">
    <source>
        <dbReference type="Proteomes" id="UP001153069"/>
    </source>
</evidence>
<evidence type="ECO:0000256" key="1">
    <source>
        <dbReference type="ARBA" id="ARBA00022723"/>
    </source>
</evidence>
<keyword evidence="3" id="KW-0862">Zinc</keyword>
<dbReference type="Gene3D" id="6.10.140.2220">
    <property type="match status" value="1"/>
</dbReference>
<keyword evidence="2 4" id="KW-0863">Zinc-finger</keyword>
<evidence type="ECO:0000313" key="6">
    <source>
        <dbReference type="EMBL" id="CAB9504623.1"/>
    </source>
</evidence>
<evidence type="ECO:0000256" key="4">
    <source>
        <dbReference type="PROSITE-ProRule" id="PRU00134"/>
    </source>
</evidence>
<evidence type="ECO:0000256" key="3">
    <source>
        <dbReference type="ARBA" id="ARBA00022833"/>
    </source>
</evidence>
<reference evidence="6" key="1">
    <citation type="submission" date="2020-06" db="EMBL/GenBank/DDBJ databases">
        <authorList>
            <consortium name="Plant Systems Biology data submission"/>
        </authorList>
    </citation>
    <scope>NUCLEOTIDE SEQUENCE</scope>
    <source>
        <strain evidence="6">D6</strain>
    </source>
</reference>
<name>A0A9N8H7G1_9STRA</name>
<dbReference type="Proteomes" id="UP001153069">
    <property type="component" value="Unassembled WGS sequence"/>
</dbReference>
<sequence>MSATEDLLLVAPHLHLFNEVHTEYVRRRTKHCHEDMDCEELYTLLFRDIRRHASVYVHVLFQMNDLYAEKCSVILCILAHILRIKGKNEPCRQVLDLLDGTVLKVYQQRALLSSKLRRYSNNHRRRPTKQIQRCKALTYKVNDVRIDIHSQPGGVQTTALEALREACHYELEQQFAFEQQKWLVVLFSIVGPSYEQLTNLDIQSVHDETLWQALLQHNRPSSAYHVELGKCHGCDRLESTRGEFEECSNCLKVAYCSYECQLQDWKKSHKKQCCRHTDHFVQRKRPLSFVPWI</sequence>
<dbReference type="GO" id="GO:0008270">
    <property type="term" value="F:zinc ion binding"/>
    <property type="evidence" value="ECO:0007669"/>
    <property type="project" value="UniProtKB-KW"/>
</dbReference>
<dbReference type="InterPro" id="IPR002893">
    <property type="entry name" value="Znf_MYND"/>
</dbReference>
<evidence type="ECO:0000256" key="2">
    <source>
        <dbReference type="ARBA" id="ARBA00022771"/>
    </source>
</evidence>
<dbReference type="SUPFAM" id="SSF144232">
    <property type="entry name" value="HIT/MYND zinc finger-like"/>
    <property type="match status" value="1"/>
</dbReference>
<dbReference type="EMBL" id="CAICTM010000202">
    <property type="protein sequence ID" value="CAB9504623.1"/>
    <property type="molecule type" value="Genomic_DNA"/>
</dbReference>
<keyword evidence="7" id="KW-1185">Reference proteome</keyword>
<dbReference type="OrthoDB" id="5282002at2759"/>
<dbReference type="PROSITE" id="PS50865">
    <property type="entry name" value="ZF_MYND_2"/>
    <property type="match status" value="1"/>
</dbReference>
<dbReference type="AlphaFoldDB" id="A0A9N8H7G1"/>
<dbReference type="Pfam" id="PF01753">
    <property type="entry name" value="zf-MYND"/>
    <property type="match status" value="1"/>
</dbReference>
<keyword evidence="1" id="KW-0479">Metal-binding</keyword>
<organism evidence="6 7">
    <name type="scientific">Seminavis robusta</name>
    <dbReference type="NCBI Taxonomy" id="568900"/>
    <lineage>
        <taxon>Eukaryota</taxon>
        <taxon>Sar</taxon>
        <taxon>Stramenopiles</taxon>
        <taxon>Ochrophyta</taxon>
        <taxon>Bacillariophyta</taxon>
        <taxon>Bacillariophyceae</taxon>
        <taxon>Bacillariophycidae</taxon>
        <taxon>Naviculales</taxon>
        <taxon>Naviculaceae</taxon>
        <taxon>Seminavis</taxon>
    </lineage>
</organism>